<dbReference type="SMART" id="SM00954">
    <property type="entry name" value="RelA_SpoT"/>
    <property type="match status" value="1"/>
</dbReference>
<dbReference type="Proteomes" id="UP000249986">
    <property type="component" value="Unassembled WGS sequence"/>
</dbReference>
<dbReference type="SUPFAM" id="SSF81301">
    <property type="entry name" value="Nucleotidyltransferase"/>
    <property type="match status" value="1"/>
</dbReference>
<protein>
    <submittedName>
        <fullName evidence="3">Region found in RelA / SpoT proteins</fullName>
    </submittedName>
</protein>
<evidence type="ECO:0000313" key="4">
    <source>
        <dbReference type="Proteomes" id="UP000249986"/>
    </source>
</evidence>
<evidence type="ECO:0000256" key="1">
    <source>
        <dbReference type="ARBA" id="ARBA00004976"/>
    </source>
</evidence>
<evidence type="ECO:0000259" key="2">
    <source>
        <dbReference type="SMART" id="SM00954"/>
    </source>
</evidence>
<feature type="domain" description="RelA/SpoT" evidence="2">
    <location>
        <begin position="97"/>
        <end position="211"/>
    </location>
</feature>
<dbReference type="InterPro" id="IPR043519">
    <property type="entry name" value="NT_sf"/>
</dbReference>
<accession>A0A2X2Y244</accession>
<comment type="pathway">
    <text evidence="1">Purine metabolism; ppGpp biosynthesis; ppGpp from GTP: step 1/2.</text>
</comment>
<sequence length="222" mass="26672">MNLVINNIGLDYYSFIFKSIVDKYFKYCDEWDKLCDKKINLNKKQICDIYNLKNGEIVSEFKDYIDSFSEIAEDLKFELLCDLGENVEFTEDFKFTSRIKTRESLIQKILKKMREDDGKFSIKKCINDLLGLRIIDIDYKDNKEHIDSILEELKSNGINIRNIERNLSTGYKAYHIYIIRNNNTFPIEVQIWDKEHEEKNIELHSKHKEEYVKDIIEDYNKY</sequence>
<dbReference type="EMBL" id="UAWG01000012">
    <property type="protein sequence ID" value="SQB60018.1"/>
    <property type="molecule type" value="Genomic_DNA"/>
</dbReference>
<dbReference type="UniPathway" id="UPA00908">
    <property type="reaction ID" value="UER00884"/>
</dbReference>
<reference evidence="3 4" key="1">
    <citation type="submission" date="2018-06" db="EMBL/GenBank/DDBJ databases">
        <authorList>
            <consortium name="Pathogen Informatics"/>
            <person name="Doyle S."/>
        </authorList>
    </citation>
    <scope>NUCLEOTIDE SEQUENCE [LARGE SCALE GENOMIC DNA]</scope>
    <source>
        <strain evidence="3 4">NCTC10719</strain>
    </source>
</reference>
<dbReference type="AlphaFoldDB" id="A0A2X2Y244"/>
<gene>
    <name evidence="3" type="ORF">NCTC10719_01571</name>
</gene>
<proteinExistence type="predicted"/>
<dbReference type="GO" id="GO:0015970">
    <property type="term" value="P:guanosine tetraphosphate biosynthetic process"/>
    <property type="evidence" value="ECO:0007669"/>
    <property type="project" value="UniProtKB-UniPathway"/>
</dbReference>
<dbReference type="InterPro" id="IPR007685">
    <property type="entry name" value="RelA_SpoT"/>
</dbReference>
<evidence type="ECO:0000313" key="3">
    <source>
        <dbReference type="EMBL" id="SQB60018.1"/>
    </source>
</evidence>
<dbReference type="Pfam" id="PF04607">
    <property type="entry name" value="RelA_SpoT"/>
    <property type="match status" value="1"/>
</dbReference>
<dbReference type="Gene3D" id="3.30.460.10">
    <property type="entry name" value="Beta Polymerase, domain 2"/>
    <property type="match status" value="1"/>
</dbReference>
<name>A0A2X2Y244_CLOPF</name>
<dbReference type="RefSeq" id="WP_162789663.1">
    <property type="nucleotide sequence ID" value="NZ_CP028149.1"/>
</dbReference>
<organism evidence="3 4">
    <name type="scientific">Clostridium perfringens</name>
    <dbReference type="NCBI Taxonomy" id="1502"/>
    <lineage>
        <taxon>Bacteria</taxon>
        <taxon>Bacillati</taxon>
        <taxon>Bacillota</taxon>
        <taxon>Clostridia</taxon>
        <taxon>Eubacteriales</taxon>
        <taxon>Clostridiaceae</taxon>
        <taxon>Clostridium</taxon>
    </lineage>
</organism>